<feature type="region of interest" description="Disordered" evidence="11">
    <location>
        <begin position="99"/>
        <end position="127"/>
    </location>
</feature>
<evidence type="ECO:0000256" key="11">
    <source>
        <dbReference type="SAM" id="MobiDB-lite"/>
    </source>
</evidence>
<dbReference type="InterPro" id="IPR011129">
    <property type="entry name" value="CSD"/>
</dbReference>
<evidence type="ECO:0000256" key="7">
    <source>
        <dbReference type="ARBA" id="ARBA00022884"/>
    </source>
</evidence>
<evidence type="ECO:0000256" key="4">
    <source>
        <dbReference type="ARBA" id="ARBA00022737"/>
    </source>
</evidence>
<evidence type="ECO:0000313" key="14">
    <source>
        <dbReference type="EMBL" id="MBN3273792.1"/>
    </source>
</evidence>
<accession>A0ABS2XHP7</accession>
<comment type="similarity">
    <text evidence="2">Belongs to the lin-28 family.</text>
</comment>
<organism evidence="14 15">
    <name type="scientific">Polyodon spathula</name>
    <name type="common">North American paddlefish</name>
    <name type="synonym">Squalus spathula</name>
    <dbReference type="NCBI Taxonomy" id="7913"/>
    <lineage>
        <taxon>Eukaryota</taxon>
        <taxon>Metazoa</taxon>
        <taxon>Chordata</taxon>
        <taxon>Craniata</taxon>
        <taxon>Vertebrata</taxon>
        <taxon>Euteleostomi</taxon>
        <taxon>Actinopterygii</taxon>
        <taxon>Chondrostei</taxon>
        <taxon>Acipenseriformes</taxon>
        <taxon>Polyodontidae</taxon>
        <taxon>Polyodon</taxon>
    </lineage>
</organism>
<dbReference type="CDD" id="cd04458">
    <property type="entry name" value="CSP_CDS"/>
    <property type="match status" value="1"/>
</dbReference>
<feature type="compositionally biased region" description="Polar residues" evidence="11">
    <location>
        <begin position="10"/>
        <end position="25"/>
    </location>
</feature>
<dbReference type="SMART" id="SM00357">
    <property type="entry name" value="CSP"/>
    <property type="match status" value="1"/>
</dbReference>
<feature type="domain" description="CCHC-type" evidence="12">
    <location>
        <begin position="234"/>
        <end position="248"/>
    </location>
</feature>
<keyword evidence="15" id="KW-1185">Reference proteome</keyword>
<reference evidence="14" key="1">
    <citation type="journal article" date="2021" name="Cell">
        <title>Tracing the genetic footprints of vertebrate landing in non-teleost ray-finned fishes.</title>
        <authorList>
            <person name="Bi X."/>
            <person name="Wang K."/>
            <person name="Yang L."/>
            <person name="Pan H."/>
            <person name="Jiang H."/>
            <person name="Wei Q."/>
            <person name="Fang M."/>
            <person name="Yu H."/>
            <person name="Zhu C."/>
            <person name="Cai Y."/>
            <person name="He Y."/>
            <person name="Gan X."/>
            <person name="Zeng H."/>
            <person name="Yu D."/>
            <person name="Zhu Y."/>
            <person name="Jiang H."/>
            <person name="Qiu Q."/>
            <person name="Yang H."/>
            <person name="Zhang Y.E."/>
            <person name="Wang W."/>
            <person name="Zhu M."/>
            <person name="He S."/>
            <person name="Zhang G."/>
        </authorList>
    </citation>
    <scope>NUCLEOTIDE SEQUENCE</scope>
    <source>
        <strain evidence="14">Pddl_001</strain>
    </source>
</reference>
<dbReference type="InterPro" id="IPR036875">
    <property type="entry name" value="Znf_CCHC_sf"/>
</dbReference>
<dbReference type="InterPro" id="IPR054081">
    <property type="entry name" value="Lin-28A-like_Znf-CCHC_2"/>
</dbReference>
<keyword evidence="8" id="KW-0943">RNA-mediated gene silencing</keyword>
<evidence type="ECO:0000256" key="10">
    <source>
        <dbReference type="PROSITE-ProRule" id="PRU00047"/>
    </source>
</evidence>
<dbReference type="InterPro" id="IPR001878">
    <property type="entry name" value="Znf_CCHC"/>
</dbReference>
<dbReference type="Pfam" id="PF00098">
    <property type="entry name" value="zf-CCHC"/>
    <property type="match status" value="1"/>
</dbReference>
<dbReference type="SUPFAM" id="SSF50249">
    <property type="entry name" value="Nucleic acid-binding proteins"/>
    <property type="match status" value="1"/>
</dbReference>
<evidence type="ECO:0000256" key="1">
    <source>
        <dbReference type="ARBA" id="ARBA00004604"/>
    </source>
</evidence>
<feature type="region of interest" description="Disordered" evidence="11">
    <location>
        <begin position="1"/>
        <end position="43"/>
    </location>
</feature>
<dbReference type="InterPro" id="IPR012340">
    <property type="entry name" value="NA-bd_OB-fold"/>
</dbReference>
<feature type="region of interest" description="Disordered" evidence="11">
    <location>
        <begin position="277"/>
        <end position="351"/>
    </location>
</feature>
<feature type="compositionally biased region" description="Basic and acidic residues" evidence="11">
    <location>
        <begin position="311"/>
        <end position="320"/>
    </location>
</feature>
<evidence type="ECO:0000313" key="15">
    <source>
        <dbReference type="Proteomes" id="UP001166093"/>
    </source>
</evidence>
<feature type="compositionally biased region" description="Low complexity" evidence="11">
    <location>
        <begin position="322"/>
        <end position="336"/>
    </location>
</feature>
<dbReference type="SMART" id="SM00343">
    <property type="entry name" value="ZnF_C2HC"/>
    <property type="match status" value="2"/>
</dbReference>
<protein>
    <submittedName>
        <fullName evidence="14">LN28B protein</fullName>
    </submittedName>
</protein>
<dbReference type="Gene3D" id="2.40.50.140">
    <property type="entry name" value="Nucleic acid-binding proteins"/>
    <property type="match status" value="1"/>
</dbReference>
<keyword evidence="5 10" id="KW-0863">Zinc-finger</keyword>
<dbReference type="EMBL" id="JAAWVQ010034313">
    <property type="protein sequence ID" value="MBN3273792.1"/>
    <property type="molecule type" value="Genomic_DNA"/>
</dbReference>
<dbReference type="Pfam" id="PF21890">
    <property type="entry name" value="Lin-28A-like_zf-CCHC_2"/>
    <property type="match status" value="1"/>
</dbReference>
<dbReference type="InterPro" id="IPR051373">
    <property type="entry name" value="Lin-28_RNA-binding"/>
</dbReference>
<name>A0ABS2XHP7_POLSP</name>
<comment type="caution">
    <text evidence="14">The sequence shown here is derived from an EMBL/GenBank/DDBJ whole genome shotgun (WGS) entry which is preliminary data.</text>
</comment>
<evidence type="ECO:0000256" key="5">
    <source>
        <dbReference type="ARBA" id="ARBA00022771"/>
    </source>
</evidence>
<keyword evidence="3" id="KW-0479">Metal-binding</keyword>
<dbReference type="PRINTS" id="PR00050">
    <property type="entry name" value="COLDSHOCK"/>
</dbReference>
<feature type="domain" description="CSD" evidence="13">
    <location>
        <begin position="135"/>
        <end position="207"/>
    </location>
</feature>
<evidence type="ECO:0000256" key="2">
    <source>
        <dbReference type="ARBA" id="ARBA00008840"/>
    </source>
</evidence>
<dbReference type="Pfam" id="PF00313">
    <property type="entry name" value="CSD"/>
    <property type="match status" value="1"/>
</dbReference>
<evidence type="ECO:0000259" key="12">
    <source>
        <dbReference type="PROSITE" id="PS50158"/>
    </source>
</evidence>
<dbReference type="InterPro" id="IPR002059">
    <property type="entry name" value="CSP_DNA-bd"/>
</dbReference>
<dbReference type="PROSITE" id="PS50158">
    <property type="entry name" value="ZF_CCHC"/>
    <property type="match status" value="1"/>
</dbReference>
<comment type="subcellular location">
    <subcellularLocation>
        <location evidence="1">Nucleus</location>
        <location evidence="1">Nucleolus</location>
    </subcellularLocation>
</comment>
<keyword evidence="4" id="KW-0677">Repeat</keyword>
<gene>
    <name evidence="14" type="primary">Lin28b_0</name>
    <name evidence="14" type="ORF">GTO93_0009494</name>
</gene>
<keyword evidence="7" id="KW-0694">RNA-binding</keyword>
<evidence type="ECO:0000256" key="8">
    <source>
        <dbReference type="ARBA" id="ARBA00023158"/>
    </source>
</evidence>
<evidence type="ECO:0000259" key="13">
    <source>
        <dbReference type="PROSITE" id="PS51857"/>
    </source>
</evidence>
<dbReference type="PANTHER" id="PTHR46109">
    <property type="entry name" value="PROTEIN LIN-28"/>
    <property type="match status" value="1"/>
</dbReference>
<proteinExistence type="inferred from homology"/>
<evidence type="ECO:0000256" key="3">
    <source>
        <dbReference type="ARBA" id="ARBA00022723"/>
    </source>
</evidence>
<feature type="non-terminal residue" evidence="14">
    <location>
        <position position="1"/>
    </location>
</feature>
<sequence>MDTHLEETLTSKPSSGSTAASNQSIPLPIVDGSSQEMAHNWPSAGRAGSLLSALTPKASDRNSTYLKRLNGSTEPVHGRGNDVFTVGIGFLIPVPRKMSTPKTASLQSGGAGKGGGEDQAKLPELEEEEESQVLYGAGYCKWFNVRMGFGFISMTSWEGNPLENPVDVFVHQSKLYMEGFRSLKEGEPVEFTFKKSSKGFESLRVTGPGGSPCFGSERRPKGKTVQKRKTKGDRCYNCGGLDHHAKECNLPPQPKKCHYCQSIMHMVANCPHKTLQLPTGSQGRHEAEQQPSTSSFLREGACSVPQQAQEGRPETVERSGRSPQEVSSSKSSASPEDLSKKGPSVQKRKKT</sequence>
<keyword evidence="9" id="KW-0539">Nucleus</keyword>
<feature type="non-terminal residue" evidence="14">
    <location>
        <position position="351"/>
    </location>
</feature>
<evidence type="ECO:0000256" key="9">
    <source>
        <dbReference type="ARBA" id="ARBA00023242"/>
    </source>
</evidence>
<feature type="compositionally biased region" description="Basic and acidic residues" evidence="11">
    <location>
        <begin position="115"/>
        <end position="124"/>
    </location>
</feature>
<dbReference type="Proteomes" id="UP001166093">
    <property type="component" value="Unassembled WGS sequence"/>
</dbReference>
<dbReference type="PANTHER" id="PTHR46109:SF3">
    <property type="entry name" value="PROTEIN LIN-28 HOMOLOG B"/>
    <property type="match status" value="1"/>
</dbReference>
<evidence type="ECO:0000256" key="6">
    <source>
        <dbReference type="ARBA" id="ARBA00022833"/>
    </source>
</evidence>
<dbReference type="SUPFAM" id="SSF57756">
    <property type="entry name" value="Retrovirus zinc finger-like domains"/>
    <property type="match status" value="1"/>
</dbReference>
<dbReference type="Gene3D" id="4.10.60.10">
    <property type="entry name" value="Zinc finger, CCHC-type"/>
    <property type="match status" value="1"/>
</dbReference>
<keyword evidence="6" id="KW-0862">Zinc</keyword>
<dbReference type="PROSITE" id="PS51857">
    <property type="entry name" value="CSD_2"/>
    <property type="match status" value="1"/>
</dbReference>